<evidence type="ECO:0000313" key="2">
    <source>
        <dbReference type="EMBL" id="OLP96477.1"/>
    </source>
</evidence>
<dbReference type="OrthoDB" id="437518at2759"/>
<name>A0A1Q9DMR7_SYMMI</name>
<evidence type="ECO:0000259" key="1">
    <source>
        <dbReference type="SMART" id="SM00471"/>
    </source>
</evidence>
<reference evidence="2 3" key="1">
    <citation type="submission" date="2016-02" db="EMBL/GenBank/DDBJ databases">
        <title>Genome analysis of coral dinoflagellate symbionts highlights evolutionary adaptations to a symbiotic lifestyle.</title>
        <authorList>
            <person name="Aranda M."/>
            <person name="Li Y."/>
            <person name="Liew Y.J."/>
            <person name="Baumgarten S."/>
            <person name="Simakov O."/>
            <person name="Wilson M."/>
            <person name="Piel J."/>
            <person name="Ashoor H."/>
            <person name="Bougouffa S."/>
            <person name="Bajic V.B."/>
            <person name="Ryu T."/>
            <person name="Ravasi T."/>
            <person name="Bayer T."/>
            <person name="Micklem G."/>
            <person name="Kim H."/>
            <person name="Bhak J."/>
            <person name="Lajeunesse T.C."/>
            <person name="Voolstra C.R."/>
        </authorList>
    </citation>
    <scope>NUCLEOTIDE SEQUENCE [LARGE SCALE GENOMIC DNA]</scope>
    <source>
        <strain evidence="2 3">CCMP2467</strain>
    </source>
</reference>
<dbReference type="GO" id="GO:0005634">
    <property type="term" value="C:nucleus"/>
    <property type="evidence" value="ECO:0007669"/>
    <property type="project" value="TreeGrafter"/>
</dbReference>
<accession>A0A1Q9DMR7</accession>
<proteinExistence type="predicted"/>
<dbReference type="Pfam" id="PF01966">
    <property type="entry name" value="HD"/>
    <property type="match status" value="1"/>
</dbReference>
<protein>
    <submittedName>
        <fullName evidence="2">Deoxynucleoside triphosphate triphosphohydrolase SAMHD1</fullName>
    </submittedName>
</protein>
<dbReference type="InterPro" id="IPR050135">
    <property type="entry name" value="dGTPase-like"/>
</dbReference>
<keyword evidence="3" id="KW-1185">Reference proteome</keyword>
<organism evidence="2 3">
    <name type="scientific">Symbiodinium microadriaticum</name>
    <name type="common">Dinoflagellate</name>
    <name type="synonym">Zooxanthella microadriatica</name>
    <dbReference type="NCBI Taxonomy" id="2951"/>
    <lineage>
        <taxon>Eukaryota</taxon>
        <taxon>Sar</taxon>
        <taxon>Alveolata</taxon>
        <taxon>Dinophyceae</taxon>
        <taxon>Suessiales</taxon>
        <taxon>Symbiodiniaceae</taxon>
        <taxon>Symbiodinium</taxon>
    </lineage>
</organism>
<feature type="domain" description="HD/PDEase" evidence="1">
    <location>
        <begin position="95"/>
        <end position="269"/>
    </location>
</feature>
<keyword evidence="2" id="KW-0378">Hydrolase</keyword>
<dbReference type="SMART" id="SM00471">
    <property type="entry name" value="HDc"/>
    <property type="match status" value="1"/>
</dbReference>
<comment type="caution">
    <text evidence="2">The sequence shown here is derived from an EMBL/GenBank/DDBJ whole genome shotgun (WGS) entry which is preliminary data.</text>
</comment>
<dbReference type="PANTHER" id="PTHR11373:SF4">
    <property type="entry name" value="DEOXYNUCLEOSIDE TRIPHOSPHATE TRIPHOSPHOHYDROLASE SAMHD1"/>
    <property type="match status" value="1"/>
</dbReference>
<dbReference type="AlphaFoldDB" id="A0A1Q9DMR7"/>
<dbReference type="GO" id="GO:0008832">
    <property type="term" value="F:dGTPase activity"/>
    <property type="evidence" value="ECO:0007669"/>
    <property type="project" value="TreeGrafter"/>
</dbReference>
<dbReference type="PANTHER" id="PTHR11373">
    <property type="entry name" value="DEOXYNUCLEOSIDE TRIPHOSPHATE TRIPHOSPHOHYDROLASE"/>
    <property type="match status" value="1"/>
</dbReference>
<dbReference type="GO" id="GO:0006203">
    <property type="term" value="P:dGTP catabolic process"/>
    <property type="evidence" value="ECO:0007669"/>
    <property type="project" value="TreeGrafter"/>
</dbReference>
<dbReference type="CDD" id="cd00077">
    <property type="entry name" value="HDc"/>
    <property type="match status" value="1"/>
</dbReference>
<evidence type="ECO:0000313" key="3">
    <source>
        <dbReference type="Proteomes" id="UP000186817"/>
    </source>
</evidence>
<dbReference type="InterPro" id="IPR006674">
    <property type="entry name" value="HD_domain"/>
</dbReference>
<dbReference type="InterPro" id="IPR003607">
    <property type="entry name" value="HD/PDEase_dom"/>
</dbReference>
<sequence>MVSGATRGNDGREGLDPKRRRCLLEDPDVQALLREEGQKRDALPPLLQETFYVNDPIHGLICLPGVVKLFVDSMEFQRMRFIKQLGICEWVFPGATHNRFFHSIGTAYLSWEMIRGLQSRQPELQITNRDLTCVTLAGLCHDLGHPCFSHMFEVFMHQLGHDKWSHEQASVVLVKELLRRFWPRLSAELGLGSDAEGDDQQLIQELIDPPKAEMEKLKEGKRLKEEWGSVLKGRTADKAWIYEIVSNWRTGIDVDKFDYFRPRGGQHASYVSTQGYTAVLLGGLACVLAEEDGQDGSCMLQAQAHGKDKVAMVEAKQMKAELKHALHQKTWNKGFCKGEPLTEYNFNSFSHGTEIKPDSIKGMTITATRRATQPEPGFGKPCPGPLLVLDTREEFRSVDKDLQRCKECTIAVWSKDGNRRKVNDCGEHPGVLITITFKKLQSLDELELWDLEEPTFVELIGTKNRLLKNISAPDGPGQDGNPAILKLLTTHVRTMKIYLGGSGGIRRFTACRGGSVWGDPHIYTLDGEKFDLYESGTYTVFQYSGQKLQLPQVKGHNKGAKGGKHGMVDWKLYSHYGGPLWTAQGLLLLDHSMGRFRQALELSSKDCQWRSKTGEKGHWEVVKSHGHSLSLLEDEEYVTSFEYVTEKKIMLRMNGERGKKDTMVLNTVCKPSGINMRVSMPNMVDSQFLEGQIQVGNGGKHKKKFQTNQGWVKLGGTAEAQDFLDHLETKQTFLEGEGHQARSCDEAERSKAEKLCQKHLGGEMREADGINAQIFEDCVSDVCQGGEEFAKSAAELLAATA</sequence>
<dbReference type="Gene3D" id="1.10.3210.10">
    <property type="entry name" value="Hypothetical protein af1432"/>
    <property type="match status" value="1"/>
</dbReference>
<gene>
    <name evidence="2" type="primary">SAMHD1</name>
    <name evidence="2" type="ORF">AK812_SmicGene21289</name>
</gene>
<dbReference type="SUPFAM" id="SSF109604">
    <property type="entry name" value="HD-domain/PDEase-like"/>
    <property type="match status" value="1"/>
</dbReference>
<dbReference type="Proteomes" id="UP000186817">
    <property type="component" value="Unassembled WGS sequence"/>
</dbReference>
<dbReference type="EMBL" id="LSRX01000466">
    <property type="protein sequence ID" value="OLP96477.1"/>
    <property type="molecule type" value="Genomic_DNA"/>
</dbReference>